<dbReference type="Proteomes" id="UP000467322">
    <property type="component" value="Unassembled WGS sequence"/>
</dbReference>
<evidence type="ECO:0000256" key="1">
    <source>
        <dbReference type="ARBA" id="ARBA00007812"/>
    </source>
</evidence>
<dbReference type="InterPro" id="IPR011766">
    <property type="entry name" value="TPP_enzyme_TPP-bd"/>
</dbReference>
<evidence type="ECO:0000256" key="2">
    <source>
        <dbReference type="ARBA" id="ARBA00023052"/>
    </source>
</evidence>
<dbReference type="InterPro" id="IPR029061">
    <property type="entry name" value="THDP-binding"/>
</dbReference>
<evidence type="ECO:0000259" key="5">
    <source>
        <dbReference type="Pfam" id="PF00205"/>
    </source>
</evidence>
<dbReference type="CDD" id="cd07035">
    <property type="entry name" value="TPP_PYR_POX_like"/>
    <property type="match status" value="1"/>
</dbReference>
<feature type="compositionally biased region" description="Low complexity" evidence="4">
    <location>
        <begin position="200"/>
        <end position="212"/>
    </location>
</feature>
<accession>A0A845MBB2</accession>
<feature type="domain" description="Thiamine pyrophosphate enzyme central" evidence="5">
    <location>
        <begin position="212"/>
        <end position="339"/>
    </location>
</feature>
<organism evidence="8 9">
    <name type="scientific">Maritimibacter harenae</name>
    <dbReference type="NCBI Taxonomy" id="2606218"/>
    <lineage>
        <taxon>Bacteria</taxon>
        <taxon>Pseudomonadati</taxon>
        <taxon>Pseudomonadota</taxon>
        <taxon>Alphaproteobacteria</taxon>
        <taxon>Rhodobacterales</taxon>
        <taxon>Roseobacteraceae</taxon>
        <taxon>Maritimibacter</taxon>
    </lineage>
</organism>
<dbReference type="AlphaFoldDB" id="A0A845MBB2"/>
<feature type="region of interest" description="Disordered" evidence="4">
    <location>
        <begin position="188"/>
        <end position="212"/>
    </location>
</feature>
<dbReference type="EMBL" id="WTUX01000019">
    <property type="protein sequence ID" value="MZR14984.1"/>
    <property type="molecule type" value="Genomic_DNA"/>
</dbReference>
<gene>
    <name evidence="8" type="ORF">GQE99_18340</name>
</gene>
<proteinExistence type="inferred from homology"/>
<feature type="domain" description="Thiamine pyrophosphate enzyme TPP-binding" evidence="6">
    <location>
        <begin position="412"/>
        <end position="561"/>
    </location>
</feature>
<dbReference type="GO" id="GO:0000287">
    <property type="term" value="F:magnesium ion binding"/>
    <property type="evidence" value="ECO:0007669"/>
    <property type="project" value="InterPro"/>
</dbReference>
<dbReference type="GO" id="GO:0030976">
    <property type="term" value="F:thiamine pyrophosphate binding"/>
    <property type="evidence" value="ECO:0007669"/>
    <property type="project" value="InterPro"/>
</dbReference>
<dbReference type="RefSeq" id="WP_161353225.1">
    <property type="nucleotide sequence ID" value="NZ_WTUX01000019.1"/>
</dbReference>
<feature type="domain" description="Thiamine pyrophosphate enzyme N-terminal TPP-binding" evidence="7">
    <location>
        <begin position="11"/>
        <end position="138"/>
    </location>
</feature>
<evidence type="ECO:0000259" key="6">
    <source>
        <dbReference type="Pfam" id="PF02775"/>
    </source>
</evidence>
<dbReference type="InterPro" id="IPR045229">
    <property type="entry name" value="TPP_enz"/>
</dbReference>
<dbReference type="Gene3D" id="3.40.50.970">
    <property type="match status" value="2"/>
</dbReference>
<dbReference type="Pfam" id="PF02776">
    <property type="entry name" value="TPP_enzyme_N"/>
    <property type="match status" value="1"/>
</dbReference>
<comment type="caution">
    <text evidence="8">The sequence shown here is derived from an EMBL/GenBank/DDBJ whole genome shotgun (WGS) entry which is preliminary data.</text>
</comment>
<dbReference type="InterPro" id="IPR012001">
    <property type="entry name" value="Thiamin_PyroP_enz_TPP-bd_dom"/>
</dbReference>
<dbReference type="InterPro" id="IPR012000">
    <property type="entry name" value="Thiamin_PyroP_enz_cen_dom"/>
</dbReference>
<evidence type="ECO:0000259" key="7">
    <source>
        <dbReference type="Pfam" id="PF02776"/>
    </source>
</evidence>
<dbReference type="SUPFAM" id="SSF52518">
    <property type="entry name" value="Thiamin diphosphate-binding fold (THDP-binding)"/>
    <property type="match status" value="2"/>
</dbReference>
<dbReference type="NCBIfam" id="NF006203">
    <property type="entry name" value="PRK08327.1"/>
    <property type="match status" value="1"/>
</dbReference>
<dbReference type="PANTHER" id="PTHR18968">
    <property type="entry name" value="THIAMINE PYROPHOSPHATE ENZYMES"/>
    <property type="match status" value="1"/>
</dbReference>
<dbReference type="GO" id="GO:0005948">
    <property type="term" value="C:acetolactate synthase complex"/>
    <property type="evidence" value="ECO:0007669"/>
    <property type="project" value="TreeGrafter"/>
</dbReference>
<dbReference type="Gene3D" id="3.40.50.1220">
    <property type="entry name" value="TPP-binding domain"/>
    <property type="match status" value="1"/>
</dbReference>
<dbReference type="InterPro" id="IPR029035">
    <property type="entry name" value="DHS-like_NAD/FAD-binding_dom"/>
</dbReference>
<sequence>MTDADTPAPETGAEALLTGLKASGIDYFFANAGTDFPSIIEAFAARDPDTMPTPVTVPHETAAVGMAHGYYLATGKPQSVMVHVNVGLANAVMGVLNAASDNVPLVMMSGRTPLTEAGYAGSRKSPIQYGQEMYDQTALVRDAVKFNYEMRYPDQGGMLAARAVSLAQSEPRGPVYLSLPREPLAEMVKAPRRSDPSPRPAATPAAPDPEAVRAAAEMLAMAERPLVICQRGDPEGRVAAALSELGRQHGIGTVEPFVIRNVMASDGPASLGYAPTMAKEADVILVVDSGVPWIEETQAPQPDAKIIHIGADPNFARMPVRGYRSDLSITGDPAATVAAISDAMTTSGDRLKARRDDLARRAADRDARRDAMVSEARGAEPMGAEWLSHCLSEIMDEDAVIISELGLVPGAMRIKGPNRLFSNPHSGGLGWALPTALGAQMARPGKLTIAAMGDGSYIFANPVACHQIAEALDLPILVIVKNNAMWNAVRRSVVLSYPEGAAARANEMPLTSLSPVPDFAAIAGASRAYAERVETADALPAALERALHAIRSEGRAALLDVRVAVSDSH</sequence>
<evidence type="ECO:0000256" key="4">
    <source>
        <dbReference type="SAM" id="MobiDB-lite"/>
    </source>
</evidence>
<name>A0A845MBB2_9RHOB</name>
<evidence type="ECO:0000313" key="9">
    <source>
        <dbReference type="Proteomes" id="UP000467322"/>
    </source>
</evidence>
<dbReference type="GO" id="GO:0009097">
    <property type="term" value="P:isoleucine biosynthetic process"/>
    <property type="evidence" value="ECO:0007669"/>
    <property type="project" value="TreeGrafter"/>
</dbReference>
<comment type="similarity">
    <text evidence="1 3">Belongs to the TPP enzyme family.</text>
</comment>
<protein>
    <submittedName>
        <fullName evidence="8">Thiamine pyrophosphate-requiring protein</fullName>
    </submittedName>
</protein>
<dbReference type="GO" id="GO:0003984">
    <property type="term" value="F:acetolactate synthase activity"/>
    <property type="evidence" value="ECO:0007669"/>
    <property type="project" value="TreeGrafter"/>
</dbReference>
<dbReference type="Pfam" id="PF00205">
    <property type="entry name" value="TPP_enzyme_M"/>
    <property type="match status" value="1"/>
</dbReference>
<dbReference type="GO" id="GO:0009099">
    <property type="term" value="P:L-valine biosynthetic process"/>
    <property type="evidence" value="ECO:0007669"/>
    <property type="project" value="TreeGrafter"/>
</dbReference>
<reference evidence="8 9" key="1">
    <citation type="submission" date="2019-12" db="EMBL/GenBank/DDBJ databases">
        <title>Maritimibacter sp. nov. sp. isolated from sea sand.</title>
        <authorList>
            <person name="Kim J."/>
            <person name="Jeong S.E."/>
            <person name="Jung H.S."/>
            <person name="Jeon C.O."/>
        </authorList>
    </citation>
    <scope>NUCLEOTIDE SEQUENCE [LARGE SCALE GENOMIC DNA]</scope>
    <source>
        <strain evidence="8 9">DP07</strain>
    </source>
</reference>
<dbReference type="SUPFAM" id="SSF52467">
    <property type="entry name" value="DHS-like NAD/FAD-binding domain"/>
    <property type="match status" value="1"/>
</dbReference>
<evidence type="ECO:0000313" key="8">
    <source>
        <dbReference type="EMBL" id="MZR14984.1"/>
    </source>
</evidence>
<dbReference type="GO" id="GO:0050660">
    <property type="term" value="F:flavin adenine dinucleotide binding"/>
    <property type="evidence" value="ECO:0007669"/>
    <property type="project" value="TreeGrafter"/>
</dbReference>
<keyword evidence="9" id="KW-1185">Reference proteome</keyword>
<dbReference type="Pfam" id="PF02775">
    <property type="entry name" value="TPP_enzyme_C"/>
    <property type="match status" value="1"/>
</dbReference>
<dbReference type="PANTHER" id="PTHR18968:SF13">
    <property type="entry name" value="ACETOLACTATE SYNTHASE CATALYTIC SUBUNIT, MITOCHONDRIAL"/>
    <property type="match status" value="1"/>
</dbReference>
<keyword evidence="2 3" id="KW-0786">Thiamine pyrophosphate</keyword>
<dbReference type="CDD" id="cd02002">
    <property type="entry name" value="TPP_BFDC"/>
    <property type="match status" value="1"/>
</dbReference>
<evidence type="ECO:0000256" key="3">
    <source>
        <dbReference type="RuleBase" id="RU362132"/>
    </source>
</evidence>